<evidence type="ECO:0000313" key="3">
    <source>
        <dbReference type="Proteomes" id="UP000215059"/>
    </source>
</evidence>
<dbReference type="RefSeq" id="WP_094253879.1">
    <property type="nucleotide sequence ID" value="NZ_JBHLXL010000005.1"/>
</dbReference>
<sequence>MRTSPLFMGFLYTVIGVVFTYLAIHYAQDYGLTSIWTIITMVVATFDFANAIRYFAFHRHLKKKRK</sequence>
<evidence type="ECO:0000256" key="1">
    <source>
        <dbReference type="SAM" id="Phobius"/>
    </source>
</evidence>
<dbReference type="Proteomes" id="UP000215059">
    <property type="component" value="Unassembled WGS sequence"/>
</dbReference>
<gene>
    <name evidence="2" type="ORF">CGZ90_17745</name>
</gene>
<keyword evidence="3" id="KW-1185">Reference proteome</keyword>
<feature type="transmembrane region" description="Helical" evidence="1">
    <location>
        <begin position="7"/>
        <end position="27"/>
    </location>
</feature>
<evidence type="ECO:0000313" key="2">
    <source>
        <dbReference type="EMBL" id="OYD56397.1"/>
    </source>
</evidence>
<keyword evidence="1" id="KW-1133">Transmembrane helix</keyword>
<name>A0A235F634_9BACL</name>
<keyword evidence="1" id="KW-0472">Membrane</keyword>
<dbReference type="OrthoDB" id="2355666at2"/>
<dbReference type="EMBL" id="NOII01000013">
    <property type="protein sequence ID" value="OYD56397.1"/>
    <property type="molecule type" value="Genomic_DNA"/>
</dbReference>
<keyword evidence="1" id="KW-0812">Transmembrane</keyword>
<proteinExistence type="predicted"/>
<feature type="transmembrane region" description="Helical" evidence="1">
    <location>
        <begin position="33"/>
        <end position="56"/>
    </location>
</feature>
<reference evidence="2 3" key="1">
    <citation type="submission" date="2017-07" db="EMBL/GenBank/DDBJ databases">
        <title>Fictibacillus sp. nov. GDSW-R2A3 Genome sequencing and assembly.</title>
        <authorList>
            <person name="Mayilraj S."/>
        </authorList>
    </citation>
    <scope>NUCLEOTIDE SEQUENCE [LARGE SCALE GENOMIC DNA]</scope>
    <source>
        <strain evidence="2 3">GDSW-R2A3</strain>
    </source>
</reference>
<dbReference type="AlphaFoldDB" id="A0A235F634"/>
<comment type="caution">
    <text evidence="2">The sequence shown here is derived from an EMBL/GenBank/DDBJ whole genome shotgun (WGS) entry which is preliminary data.</text>
</comment>
<dbReference type="Pfam" id="PF14146">
    <property type="entry name" value="DUF4305"/>
    <property type="match status" value="1"/>
</dbReference>
<accession>A0A235F634</accession>
<dbReference type="InterPro" id="IPR025426">
    <property type="entry name" value="DUF4305"/>
</dbReference>
<organism evidence="2 3">
    <name type="scientific">Fictibacillus aquaticus</name>
    <dbReference type="NCBI Taxonomy" id="2021314"/>
    <lineage>
        <taxon>Bacteria</taxon>
        <taxon>Bacillati</taxon>
        <taxon>Bacillota</taxon>
        <taxon>Bacilli</taxon>
        <taxon>Bacillales</taxon>
        <taxon>Fictibacillaceae</taxon>
        <taxon>Fictibacillus</taxon>
    </lineage>
</organism>
<protein>
    <recommendedName>
        <fullName evidence="4">DUF4305 domain-containing protein</fullName>
    </recommendedName>
</protein>
<evidence type="ECO:0008006" key="4">
    <source>
        <dbReference type="Google" id="ProtNLM"/>
    </source>
</evidence>